<dbReference type="InterPro" id="IPR051371">
    <property type="entry name" value="Ras_palmitoyltransferase"/>
</dbReference>
<comment type="similarity">
    <text evidence="2">Belongs to the ERF4 family.</text>
</comment>
<dbReference type="InterPro" id="IPR019383">
    <property type="entry name" value="Golgin_A_7/ERF4"/>
</dbReference>
<feature type="transmembrane region" description="Helical" evidence="7">
    <location>
        <begin position="65"/>
        <end position="85"/>
    </location>
</feature>
<sequence>MAHLVNWPGIPPTSVLIPRDYEESHYIKFHTQFPVDLNGAIDEDIYQNTIETINQILHQADEYNLFTFLEGLVACSTFWTIYLCYGSTHARIKRQLDEFLENENTKNYNANGYHINCPLKNGLLFIEISRY</sequence>
<evidence type="ECO:0000313" key="9">
    <source>
        <dbReference type="EMBL" id="CAE2294368.1"/>
    </source>
</evidence>
<organism evidence="9">
    <name type="scientific">Paramoeba aestuarina</name>
    <dbReference type="NCBI Taxonomy" id="180227"/>
    <lineage>
        <taxon>Eukaryota</taxon>
        <taxon>Amoebozoa</taxon>
        <taxon>Discosea</taxon>
        <taxon>Flabellinia</taxon>
        <taxon>Dactylopodida</taxon>
        <taxon>Paramoebidae</taxon>
        <taxon>Paramoeba</taxon>
    </lineage>
</organism>
<proteinExistence type="inferred from homology"/>
<keyword evidence="7" id="KW-0812">Transmembrane</keyword>
<comment type="subcellular location">
    <subcellularLocation>
        <location evidence="1">Endoplasmic reticulum membrane</location>
        <topology evidence="1">Peripheral membrane protein</topology>
    </subcellularLocation>
</comment>
<dbReference type="Pfam" id="PF10256">
    <property type="entry name" value="Erf4"/>
    <property type="match status" value="1"/>
</dbReference>
<evidence type="ECO:0000256" key="5">
    <source>
        <dbReference type="ARBA" id="ARBA00022824"/>
    </source>
</evidence>
<protein>
    <recommendedName>
        <fullName evidence="4">Ras modification protein ERF4</fullName>
    </recommendedName>
</protein>
<comment type="subunit">
    <text evidence="3">Interacts with ERF2.</text>
</comment>
<keyword evidence="5" id="KW-0256">Endoplasmic reticulum</keyword>
<evidence type="ECO:0000256" key="4">
    <source>
        <dbReference type="ARBA" id="ARBA00018463"/>
    </source>
</evidence>
<evidence type="ECO:0000256" key="7">
    <source>
        <dbReference type="SAM" id="Phobius"/>
    </source>
</evidence>
<dbReference type="GO" id="GO:0002178">
    <property type="term" value="C:palmitoyltransferase complex"/>
    <property type="evidence" value="ECO:0007669"/>
    <property type="project" value="TreeGrafter"/>
</dbReference>
<accession>A0A7S4KGN6</accession>
<evidence type="ECO:0000256" key="1">
    <source>
        <dbReference type="ARBA" id="ARBA00004406"/>
    </source>
</evidence>
<dbReference type="GO" id="GO:0005789">
    <property type="term" value="C:endoplasmic reticulum membrane"/>
    <property type="evidence" value="ECO:0007669"/>
    <property type="project" value="UniProtKB-SubCell"/>
</dbReference>
<reference evidence="9" key="1">
    <citation type="submission" date="2021-01" db="EMBL/GenBank/DDBJ databases">
        <authorList>
            <person name="Corre E."/>
            <person name="Pelletier E."/>
            <person name="Niang G."/>
            <person name="Scheremetjew M."/>
            <person name="Finn R."/>
            <person name="Kale V."/>
            <person name="Holt S."/>
            <person name="Cochrane G."/>
            <person name="Meng A."/>
            <person name="Brown T."/>
            <person name="Cohen L."/>
        </authorList>
    </citation>
    <scope>NUCLEOTIDE SEQUENCE</scope>
    <source>
        <strain evidence="9">SoJaBio B1-5/56/2</strain>
    </source>
</reference>
<evidence type="ECO:0000256" key="2">
    <source>
        <dbReference type="ARBA" id="ARBA00007732"/>
    </source>
</evidence>
<gene>
    <name evidence="9" type="ORF">NAES01612_LOCUS6594</name>
</gene>
<feature type="domain" description="Golgin subfamily A member 7/ERF4" evidence="8">
    <location>
        <begin position="15"/>
        <end position="127"/>
    </location>
</feature>
<evidence type="ECO:0000259" key="8">
    <source>
        <dbReference type="Pfam" id="PF10256"/>
    </source>
</evidence>
<name>A0A7S4KGN6_9EUKA</name>
<dbReference type="EMBL" id="HBKR01009894">
    <property type="protein sequence ID" value="CAE2294368.1"/>
    <property type="molecule type" value="Transcribed_RNA"/>
</dbReference>
<evidence type="ECO:0000256" key="6">
    <source>
        <dbReference type="ARBA" id="ARBA00023136"/>
    </source>
</evidence>
<evidence type="ECO:0000256" key="3">
    <source>
        <dbReference type="ARBA" id="ARBA00011396"/>
    </source>
</evidence>
<dbReference type="AlphaFoldDB" id="A0A7S4KGN6"/>
<dbReference type="GO" id="GO:0006612">
    <property type="term" value="P:protein targeting to membrane"/>
    <property type="evidence" value="ECO:0007669"/>
    <property type="project" value="TreeGrafter"/>
</dbReference>
<keyword evidence="7" id="KW-1133">Transmembrane helix</keyword>
<keyword evidence="6 7" id="KW-0472">Membrane</keyword>
<dbReference type="PANTHER" id="PTHR13254:SF0">
    <property type="entry name" value="GOLGIN SUBFAMILY A MEMBER 7_ERF4 DOMAIN-CONTAINING PROTEIN"/>
    <property type="match status" value="1"/>
</dbReference>
<dbReference type="PANTHER" id="PTHR13254">
    <property type="entry name" value="GOLGI AUTOANTIGEN, GOLGIN SUBFAMILY A, 7"/>
    <property type="match status" value="1"/>
</dbReference>